<evidence type="ECO:0000256" key="10">
    <source>
        <dbReference type="ARBA" id="ARBA00022842"/>
    </source>
</evidence>
<feature type="region of interest" description="Disordered" evidence="15">
    <location>
        <begin position="154"/>
        <end position="191"/>
    </location>
</feature>
<evidence type="ECO:0000259" key="16">
    <source>
        <dbReference type="SMART" id="SM00485"/>
    </source>
</evidence>
<accession>A0A5C3EJV9</accession>
<dbReference type="InterPro" id="IPR029060">
    <property type="entry name" value="PIN-like_dom_sf"/>
</dbReference>
<reference evidence="17 18" key="1">
    <citation type="submission" date="2018-03" db="EMBL/GenBank/DDBJ databases">
        <authorList>
            <person name="Guldener U."/>
        </authorList>
    </citation>
    <scope>NUCLEOTIDE SEQUENCE [LARGE SCALE GENOMIC DNA]</scope>
    <source>
        <strain evidence="17 18">NBRC100155</strain>
    </source>
</reference>
<gene>
    <name evidence="17" type="ORF">UTRI_05442_B</name>
</gene>
<evidence type="ECO:0000256" key="8">
    <source>
        <dbReference type="ARBA" id="ARBA00022801"/>
    </source>
</evidence>
<dbReference type="OrthoDB" id="31113at2759"/>
<organism evidence="17 18">
    <name type="scientific">Ustilago trichophora</name>
    <dbReference type="NCBI Taxonomy" id="86804"/>
    <lineage>
        <taxon>Eukaryota</taxon>
        <taxon>Fungi</taxon>
        <taxon>Dikarya</taxon>
        <taxon>Basidiomycota</taxon>
        <taxon>Ustilaginomycotina</taxon>
        <taxon>Ustilaginomycetes</taxon>
        <taxon>Ustilaginales</taxon>
        <taxon>Ustilaginaceae</taxon>
        <taxon>Ustilago</taxon>
    </lineage>
</organism>
<evidence type="ECO:0000256" key="6">
    <source>
        <dbReference type="ARBA" id="ARBA00022759"/>
    </source>
</evidence>
<keyword evidence="5" id="KW-0479">Metal-binding</keyword>
<evidence type="ECO:0000256" key="12">
    <source>
        <dbReference type="ARBA" id="ARBA00023204"/>
    </source>
</evidence>
<keyword evidence="13" id="KW-0539">Nucleus</keyword>
<keyword evidence="11" id="KW-0496">Mitochondrion</keyword>
<evidence type="ECO:0000256" key="9">
    <source>
        <dbReference type="ARBA" id="ARBA00022839"/>
    </source>
</evidence>
<dbReference type="SUPFAM" id="SSF47807">
    <property type="entry name" value="5' to 3' exonuclease, C-terminal subdomain"/>
    <property type="match status" value="1"/>
</dbReference>
<evidence type="ECO:0000256" key="11">
    <source>
        <dbReference type="ARBA" id="ARBA00023128"/>
    </source>
</evidence>
<evidence type="ECO:0000313" key="17">
    <source>
        <dbReference type="EMBL" id="SPO30934.1"/>
    </source>
</evidence>
<dbReference type="CDD" id="cd09897">
    <property type="entry name" value="H3TH_FEN1-XPG-like"/>
    <property type="match status" value="1"/>
</dbReference>
<dbReference type="GO" id="GO:0003677">
    <property type="term" value="F:DNA binding"/>
    <property type="evidence" value="ECO:0007669"/>
    <property type="project" value="InterPro"/>
</dbReference>
<dbReference type="Proteomes" id="UP000324022">
    <property type="component" value="Unassembled WGS sequence"/>
</dbReference>
<evidence type="ECO:0000256" key="7">
    <source>
        <dbReference type="ARBA" id="ARBA00022763"/>
    </source>
</evidence>
<dbReference type="GO" id="GO:0006260">
    <property type="term" value="P:DNA replication"/>
    <property type="evidence" value="ECO:0007669"/>
    <property type="project" value="UniProtKB-KW"/>
</dbReference>
<dbReference type="AlphaFoldDB" id="A0A5C3EJV9"/>
<dbReference type="GO" id="GO:0006281">
    <property type="term" value="P:DNA repair"/>
    <property type="evidence" value="ECO:0007669"/>
    <property type="project" value="UniProtKB-KW"/>
</dbReference>
<keyword evidence="12" id="KW-0234">DNA repair</keyword>
<sequence length="737" mass="79873">MRVSSVTHGIRGIFPLVRALAPQAISPPFALPALRGLRLAIDATLLVQRLHFADDPHPSRHVIGFYRLITSLRQHGVVPIMVFDHPQKRLALKDREQVKRRHKRELDRIRSRLEHERRGRLQELRSHLDALSELPESERRQVGQMLDEWRTQAHQALSEQLSQPSTSSTPPTPSTSSVAPPPLPATPTKPQTVAYNMHTNWLQLEESLRSGGASQSKGQKVLAEAEQQVYQTIATQLITGQAPQPLPLPHEGIETSIGSVQIQATPSDTLSSLNAMHHSLTKTYDRATSPLSASIYQDCATLSSLMAVPVFWTGDGTRTGGGRIHEAEAYAASLVRSGFADLVASEDSDVLLYEAPLLRGLMGGVRSPGVLTREGARGKLEVVCGTRVRNGLFPKSELEKLIQLHASSEAARLGQGTVQVDQLYDRMTRSLMLDFALLCGTDFNRTIPGIGPKTALRLLKEHGSISAILRKESKKFQPPAGLSIREYETELRHARTVFLQPPKVRAAARSILGTAASEAAADAVAQQAASATVEQVLFSHDAGGVESVVAASGEDAGAGVGASADAEAVDATYCTAESAVEMDNNDISTVSSSNIAIATSVTPDIPQEVTYDRQKVHDFLRSHNVFRTSSSPSSDSMSPLEEFDYHHNAASREQEWRDLLDLELGLTSSTSSGGSSNGDSLSEWNSILEEENQDSRGGSVATLGADFFGERKAVACWNPNMEQQIREETSAPPSTAA</sequence>
<dbReference type="InterPro" id="IPR006086">
    <property type="entry name" value="XPG-I_dom"/>
</dbReference>
<dbReference type="SUPFAM" id="SSF88723">
    <property type="entry name" value="PIN domain-like"/>
    <property type="match status" value="1"/>
</dbReference>
<feature type="domain" description="XPG N-terminal" evidence="16">
    <location>
        <begin position="9"/>
        <end position="107"/>
    </location>
</feature>
<keyword evidence="18" id="KW-1185">Reference proteome</keyword>
<name>A0A5C3EJV9_9BASI</name>
<dbReference type="InterPro" id="IPR036279">
    <property type="entry name" value="5-3_exonuclease_C_sf"/>
</dbReference>
<evidence type="ECO:0000256" key="15">
    <source>
        <dbReference type="SAM" id="MobiDB-lite"/>
    </source>
</evidence>
<keyword evidence="7" id="KW-0227">DNA damage</keyword>
<protein>
    <submittedName>
        <fullName evidence="17">Related to RAD27 - 5' to 3' exonuclease</fullName>
    </submittedName>
</protein>
<dbReference type="GO" id="GO:0017108">
    <property type="term" value="F:5'-flap endonuclease activity"/>
    <property type="evidence" value="ECO:0007669"/>
    <property type="project" value="TreeGrafter"/>
</dbReference>
<dbReference type="Gene3D" id="1.10.150.20">
    <property type="entry name" value="5' to 3' exonuclease, C-terminal subdomain"/>
    <property type="match status" value="1"/>
</dbReference>
<dbReference type="SMART" id="SM00485">
    <property type="entry name" value="XPGN"/>
    <property type="match status" value="1"/>
</dbReference>
<keyword evidence="6" id="KW-0255">Endonuclease</keyword>
<evidence type="ECO:0000256" key="14">
    <source>
        <dbReference type="ARBA" id="ARBA00034726"/>
    </source>
</evidence>
<dbReference type="EMBL" id="OOIN01000035">
    <property type="protein sequence ID" value="SPO30934.1"/>
    <property type="molecule type" value="Genomic_DNA"/>
</dbReference>
<evidence type="ECO:0000256" key="5">
    <source>
        <dbReference type="ARBA" id="ARBA00022723"/>
    </source>
</evidence>
<dbReference type="Pfam" id="PF00752">
    <property type="entry name" value="XPG_N"/>
    <property type="match status" value="1"/>
</dbReference>
<evidence type="ECO:0000256" key="3">
    <source>
        <dbReference type="ARBA" id="ARBA00022705"/>
    </source>
</evidence>
<dbReference type="GO" id="GO:0005634">
    <property type="term" value="C:nucleus"/>
    <property type="evidence" value="ECO:0007669"/>
    <property type="project" value="TreeGrafter"/>
</dbReference>
<dbReference type="GO" id="GO:0008409">
    <property type="term" value="F:5'-3' exonuclease activity"/>
    <property type="evidence" value="ECO:0007669"/>
    <property type="project" value="TreeGrafter"/>
</dbReference>
<evidence type="ECO:0000313" key="18">
    <source>
        <dbReference type="Proteomes" id="UP000324022"/>
    </source>
</evidence>
<keyword evidence="10" id="KW-0460">Magnesium</keyword>
<keyword evidence="4" id="KW-0540">Nuclease</keyword>
<proteinExistence type="inferred from homology"/>
<keyword evidence="9 17" id="KW-0269">Exonuclease</keyword>
<dbReference type="Gene3D" id="3.40.50.1010">
    <property type="entry name" value="5'-nuclease"/>
    <property type="match status" value="2"/>
</dbReference>
<dbReference type="InterPro" id="IPR006085">
    <property type="entry name" value="XPG_DNA_repair_N"/>
</dbReference>
<keyword evidence="3" id="KW-0235">DNA replication</keyword>
<dbReference type="GO" id="GO:0046872">
    <property type="term" value="F:metal ion binding"/>
    <property type="evidence" value="ECO:0007669"/>
    <property type="project" value="UniProtKB-KW"/>
</dbReference>
<dbReference type="SMART" id="SM00279">
    <property type="entry name" value="HhH2"/>
    <property type="match status" value="1"/>
</dbReference>
<keyword evidence="8" id="KW-0378">Hydrolase</keyword>
<dbReference type="InterPro" id="IPR008918">
    <property type="entry name" value="HhH2"/>
</dbReference>
<keyword evidence="2" id="KW-0597">Phosphoprotein</keyword>
<dbReference type="Pfam" id="PF00867">
    <property type="entry name" value="XPG_I"/>
    <property type="match status" value="1"/>
</dbReference>
<dbReference type="PANTHER" id="PTHR11081:SF9">
    <property type="entry name" value="FLAP ENDONUCLEASE 1"/>
    <property type="match status" value="1"/>
</dbReference>
<evidence type="ECO:0000256" key="13">
    <source>
        <dbReference type="ARBA" id="ARBA00023242"/>
    </source>
</evidence>
<dbReference type="PANTHER" id="PTHR11081">
    <property type="entry name" value="FLAP ENDONUCLEASE FAMILY MEMBER"/>
    <property type="match status" value="1"/>
</dbReference>
<feature type="compositionally biased region" description="Low complexity" evidence="15">
    <location>
        <begin position="161"/>
        <end position="178"/>
    </location>
</feature>
<comment type="cofactor">
    <cofactor evidence="1">
        <name>Mg(2+)</name>
        <dbReference type="ChEBI" id="CHEBI:18420"/>
    </cofactor>
</comment>
<dbReference type="FunFam" id="1.10.150.20:FF:000009">
    <property type="entry name" value="Flap endonuclease 1"/>
    <property type="match status" value="1"/>
</dbReference>
<comment type="similarity">
    <text evidence="14">Belongs to the XPG/RAD2 endonuclease family. FEN1 subfamily.</text>
</comment>
<evidence type="ECO:0000256" key="1">
    <source>
        <dbReference type="ARBA" id="ARBA00001946"/>
    </source>
</evidence>
<evidence type="ECO:0000256" key="4">
    <source>
        <dbReference type="ARBA" id="ARBA00022722"/>
    </source>
</evidence>
<evidence type="ECO:0000256" key="2">
    <source>
        <dbReference type="ARBA" id="ARBA00022553"/>
    </source>
</evidence>
<dbReference type="InterPro" id="IPR006084">
    <property type="entry name" value="XPG/Rad2"/>
</dbReference>
<dbReference type="GO" id="GO:0005737">
    <property type="term" value="C:cytoplasm"/>
    <property type="evidence" value="ECO:0007669"/>
    <property type="project" value="TreeGrafter"/>
</dbReference>